<comment type="subcellular location">
    <subcellularLocation>
        <location evidence="9">Cytoplasm</location>
    </subcellularLocation>
    <subcellularLocation>
        <location evidence="9">Nucleus</location>
    </subcellularLocation>
</comment>
<dbReference type="Pfam" id="PF00227">
    <property type="entry name" value="Proteasome"/>
    <property type="match status" value="1"/>
</dbReference>
<dbReference type="PRINTS" id="PR00141">
    <property type="entry name" value="PROTEASOME"/>
</dbReference>
<dbReference type="Proteomes" id="UP000815325">
    <property type="component" value="Unassembled WGS sequence"/>
</dbReference>
<dbReference type="InterPro" id="IPR023333">
    <property type="entry name" value="Proteasome_suB-type"/>
</dbReference>
<dbReference type="InterPro" id="IPR016050">
    <property type="entry name" value="Proteasome_bsu_CS"/>
</dbReference>
<comment type="function">
    <text evidence="2">The proteasome is a multicatalytic proteinase complex which is characterized by its ability to cleave peptides with Arg, Phe, Tyr, Leu, and Glu adjacent to the leaving group at neutral or slightly basic pH. The proteasome has an ATP-dependent proteolytic activity.</text>
</comment>
<dbReference type="PROSITE" id="PS00854">
    <property type="entry name" value="PROTEASOME_BETA_1"/>
    <property type="match status" value="1"/>
</dbReference>
<proteinExistence type="inferred from homology"/>
<evidence type="ECO:0000256" key="2">
    <source>
        <dbReference type="ARBA" id="ARBA00002000"/>
    </source>
</evidence>
<keyword evidence="11" id="KW-1185">Reference proteome</keyword>
<evidence type="ECO:0000256" key="7">
    <source>
        <dbReference type="ARBA" id="ARBA00022942"/>
    </source>
</evidence>
<evidence type="ECO:0000256" key="5">
    <source>
        <dbReference type="ARBA" id="ARBA00022698"/>
    </source>
</evidence>
<comment type="subunit">
    <text evidence="9">Component of the proteasome complex.</text>
</comment>
<evidence type="ECO:0000256" key="8">
    <source>
        <dbReference type="ARBA" id="ARBA00023145"/>
    </source>
</evidence>
<sequence length="265" mass="29178">MVFKLDTTLLDRPAFTHSHRDELGEDAQIACHASTPGAQGFPLPAVRELDSFERQVVEMVKPAHGTTTLGFIFEHGVIIAVDSRATMGSYISSQTVKKVIEINPYLLGTMAGGAADCQFWERNLGLQCRLYELANGKRITVRAASKLLANTMFSYRGMGPGLYYVDSDGQRTQGQRFSVGSGSLYAYGILDQGYKWDLPVEDAIELGQRAIYHATFRDAASGGTASVYHVTPNGWKKVRGDDVLDLHSKYYPKPELHPTNAVEVL</sequence>
<gene>
    <name evidence="10" type="ORF">DUNSADRAFT_12125</name>
</gene>
<dbReference type="PANTHER" id="PTHR32194:SF3">
    <property type="entry name" value="PROTEASOME SUBUNIT BETA"/>
    <property type="match status" value="1"/>
</dbReference>
<keyword evidence="6" id="KW-0378">Hydrolase</keyword>
<keyword evidence="4" id="KW-0645">Protease</keyword>
<comment type="catalytic activity">
    <reaction evidence="1">
        <text>Cleavage of peptide bonds with very broad specificity.</text>
        <dbReference type="EC" id="3.4.25.1"/>
    </reaction>
</comment>
<dbReference type="PANTHER" id="PTHR32194">
    <property type="entry name" value="METALLOPROTEASE TLDD"/>
    <property type="match status" value="1"/>
</dbReference>
<dbReference type="CDD" id="cd03761">
    <property type="entry name" value="proteasome_beta_type_5"/>
    <property type="match status" value="1"/>
</dbReference>
<evidence type="ECO:0000256" key="9">
    <source>
        <dbReference type="RuleBase" id="RU004203"/>
    </source>
</evidence>
<comment type="function">
    <text evidence="9">Component of the proteasome, a multicatalytic proteinase complex which is characterized by its ability to cleave peptides with Arg, Phe, Tyr, Leu, and Glu adjacent to the leaving group at neutral or slightly basic pH. The proteasome has an ATP-dependent proteolytic activity.</text>
</comment>
<comment type="similarity">
    <text evidence="9">Belongs to the peptidase T1B family.</text>
</comment>
<evidence type="ECO:0000256" key="3">
    <source>
        <dbReference type="ARBA" id="ARBA00022490"/>
    </source>
</evidence>
<dbReference type="EMBL" id="MU069896">
    <property type="protein sequence ID" value="KAF5832114.1"/>
    <property type="molecule type" value="Genomic_DNA"/>
</dbReference>
<keyword evidence="3 9" id="KW-0963">Cytoplasm</keyword>
<comment type="caution">
    <text evidence="10">The sequence shown here is derived from an EMBL/GenBank/DDBJ whole genome shotgun (WGS) entry which is preliminary data.</text>
</comment>
<dbReference type="PROSITE" id="PS51476">
    <property type="entry name" value="PROTEASOME_BETA_2"/>
    <property type="match status" value="1"/>
</dbReference>
<accession>A0ABQ7GBY7</accession>
<dbReference type="SUPFAM" id="SSF56235">
    <property type="entry name" value="N-terminal nucleophile aminohydrolases (Ntn hydrolases)"/>
    <property type="match status" value="1"/>
</dbReference>
<dbReference type="InterPro" id="IPR029055">
    <property type="entry name" value="Ntn_hydrolases_N"/>
</dbReference>
<keyword evidence="9" id="KW-0539">Nucleus</keyword>
<evidence type="ECO:0000256" key="6">
    <source>
        <dbReference type="ARBA" id="ARBA00022801"/>
    </source>
</evidence>
<protein>
    <recommendedName>
        <fullName evidence="9">Proteasome subunit beta</fullName>
    </recommendedName>
</protein>
<evidence type="ECO:0000256" key="1">
    <source>
        <dbReference type="ARBA" id="ARBA00001198"/>
    </source>
</evidence>
<keyword evidence="7 9" id="KW-0647">Proteasome</keyword>
<dbReference type="InterPro" id="IPR001353">
    <property type="entry name" value="Proteasome_sua/b"/>
</dbReference>
<evidence type="ECO:0000313" key="11">
    <source>
        <dbReference type="Proteomes" id="UP000815325"/>
    </source>
</evidence>
<keyword evidence="5" id="KW-0888">Threonine protease</keyword>
<evidence type="ECO:0000313" key="10">
    <source>
        <dbReference type="EMBL" id="KAF5832114.1"/>
    </source>
</evidence>
<organism evidence="10 11">
    <name type="scientific">Dunaliella salina</name>
    <name type="common">Green alga</name>
    <name type="synonym">Protococcus salinus</name>
    <dbReference type="NCBI Taxonomy" id="3046"/>
    <lineage>
        <taxon>Eukaryota</taxon>
        <taxon>Viridiplantae</taxon>
        <taxon>Chlorophyta</taxon>
        <taxon>core chlorophytes</taxon>
        <taxon>Chlorophyceae</taxon>
        <taxon>CS clade</taxon>
        <taxon>Chlamydomonadales</taxon>
        <taxon>Dunaliellaceae</taxon>
        <taxon>Dunaliella</taxon>
    </lineage>
</organism>
<evidence type="ECO:0000256" key="4">
    <source>
        <dbReference type="ARBA" id="ARBA00022670"/>
    </source>
</evidence>
<dbReference type="InterPro" id="IPR000243">
    <property type="entry name" value="Pept_T1A_subB"/>
</dbReference>
<dbReference type="Gene3D" id="3.60.20.10">
    <property type="entry name" value="Glutamine Phosphoribosylpyrophosphate, subunit 1, domain 1"/>
    <property type="match status" value="1"/>
</dbReference>
<reference evidence="10" key="1">
    <citation type="submission" date="2017-08" db="EMBL/GenBank/DDBJ databases">
        <authorList>
            <person name="Polle J.E."/>
            <person name="Barry K."/>
            <person name="Cushman J."/>
            <person name="Schmutz J."/>
            <person name="Tran D."/>
            <person name="Hathwaick L.T."/>
            <person name="Yim W.C."/>
            <person name="Jenkins J."/>
            <person name="Mckie-Krisberg Z.M."/>
            <person name="Prochnik S."/>
            <person name="Lindquist E."/>
            <person name="Dockter R.B."/>
            <person name="Adam C."/>
            <person name="Molina H."/>
            <person name="Bunkerborg J."/>
            <person name="Jin E."/>
            <person name="Buchheim M."/>
            <person name="Magnuson J."/>
        </authorList>
    </citation>
    <scope>NUCLEOTIDE SEQUENCE</scope>
    <source>
        <strain evidence="10">CCAP 19/18</strain>
    </source>
</reference>
<name>A0ABQ7GBY7_DUNSA</name>
<keyword evidence="8" id="KW-0865">Zymogen</keyword>